<evidence type="ECO:0000313" key="2">
    <source>
        <dbReference type="EMBL" id="KAL1650229.1"/>
    </source>
</evidence>
<dbReference type="Proteomes" id="UP001521184">
    <property type="component" value="Unassembled WGS sequence"/>
</dbReference>
<gene>
    <name evidence="2" type="ORF">SLS58_001040</name>
</gene>
<evidence type="ECO:0000256" key="1">
    <source>
        <dbReference type="SAM" id="MobiDB-lite"/>
    </source>
</evidence>
<sequence length="407" mass="47290">MDSPPPKKTGAEGLREHAERLRIRQQEKRRETLERINLRRAVSSIRRRRVGASYDEQGSHDAPASRDAPTNHHMQASYNMPASYDTPASYNAPASYDTPASYNVPASYEAPASYVLPPSYVERSHNIYDMPTRYDVPRRYENDFPPMDPADMAEMRRRWDLVMRRRDPLPELAPFGQDGSETSLTDSDEFGKRMAQHFSGMKPFKNARPTPQHLKWWERYRDPEWDPETAHVIPPDQIRHRSPPKTETPVKPSFNWNLAENSNSVILASTPAETPAEITEQDLEEQRLEEEQQRLKEEEEQRLKEEEEQRLKEEEEQRLKEEEEQRLKKEQEQRAKAKIDAMWANGWIARGESPDPEVRKAESRKRLAANEKRRIREKIYALGIPTAEADKTPSPDSSTPESPHCDS</sequence>
<dbReference type="EMBL" id="JAKEKT020000004">
    <property type="protein sequence ID" value="KAL1650229.1"/>
    <property type="molecule type" value="Genomic_DNA"/>
</dbReference>
<evidence type="ECO:0000313" key="3">
    <source>
        <dbReference type="Proteomes" id="UP001521184"/>
    </source>
</evidence>
<name>A0ABR3U2C6_9PEZI</name>
<feature type="compositionally biased region" description="Basic and acidic residues" evidence="1">
    <location>
        <begin position="9"/>
        <end position="37"/>
    </location>
</feature>
<feature type="compositionally biased region" description="Basic and acidic residues" evidence="1">
    <location>
        <begin position="284"/>
        <end position="333"/>
    </location>
</feature>
<protein>
    <submittedName>
        <fullName evidence="2">Uncharacterized protein</fullName>
    </submittedName>
</protein>
<feature type="region of interest" description="Disordered" evidence="1">
    <location>
        <begin position="347"/>
        <end position="407"/>
    </location>
</feature>
<reference evidence="2 3" key="1">
    <citation type="journal article" date="2023" name="Plant Dis.">
        <title>First Report of Diplodia intermedia Causing Canker and Dieback Diseases on Apple Trees in Canada.</title>
        <authorList>
            <person name="Ellouze W."/>
            <person name="Ilyukhin E."/>
            <person name="Sulman M."/>
            <person name="Ali S."/>
        </authorList>
    </citation>
    <scope>NUCLEOTIDE SEQUENCE [LARGE SCALE GENOMIC DNA]</scope>
    <source>
        <strain evidence="2 3">M45-28</strain>
    </source>
</reference>
<feature type="region of interest" description="Disordered" evidence="1">
    <location>
        <begin position="228"/>
        <end position="253"/>
    </location>
</feature>
<feature type="compositionally biased region" description="Basic and acidic residues" evidence="1">
    <location>
        <begin position="352"/>
        <end position="379"/>
    </location>
</feature>
<comment type="caution">
    <text evidence="2">The sequence shown here is derived from an EMBL/GenBank/DDBJ whole genome shotgun (WGS) entry which is preliminary data.</text>
</comment>
<feature type="compositionally biased region" description="Low complexity" evidence="1">
    <location>
        <begin position="394"/>
        <end position="407"/>
    </location>
</feature>
<organism evidence="2 3">
    <name type="scientific">Diplodia intermedia</name>
    <dbReference type="NCBI Taxonomy" id="856260"/>
    <lineage>
        <taxon>Eukaryota</taxon>
        <taxon>Fungi</taxon>
        <taxon>Dikarya</taxon>
        <taxon>Ascomycota</taxon>
        <taxon>Pezizomycotina</taxon>
        <taxon>Dothideomycetes</taxon>
        <taxon>Dothideomycetes incertae sedis</taxon>
        <taxon>Botryosphaeriales</taxon>
        <taxon>Botryosphaeriaceae</taxon>
        <taxon>Diplodia</taxon>
    </lineage>
</organism>
<proteinExistence type="predicted"/>
<keyword evidence="3" id="KW-1185">Reference proteome</keyword>
<feature type="region of interest" description="Disordered" evidence="1">
    <location>
        <begin position="269"/>
        <end position="333"/>
    </location>
</feature>
<feature type="region of interest" description="Disordered" evidence="1">
    <location>
        <begin position="1"/>
        <end position="77"/>
    </location>
</feature>
<accession>A0ABR3U2C6</accession>